<dbReference type="KEGG" id="hhg:XM38_020320"/>
<evidence type="ECO:0000313" key="3">
    <source>
        <dbReference type="Proteomes" id="UP000191901"/>
    </source>
</evidence>
<keyword evidence="1" id="KW-0812">Transmembrane</keyword>
<sequence>MAPNPTVMQAVESLDYRVTVGDVAAQAGLDLNQARQGLLALASDTQAHLQVSESGEIAYEFPRNFRAVLRNKFWRLRLRETWERVWHVLFYLIRISFGILLIVSIVLIFVTIAILVIALNSSRDGDDRGGGGPRGGGFIFLPRIWFGPDLFWFFDFDSTPRRRRRHLTDDSEMNFFEAVFSFLFGDGDPNAELEDRRWAAIASVIRNHNGAVAAEQIAPFLDDLGSGWSRENEDFMLPVLSRFDGRPEVSPQGGLIYHFPDLQVMASERPRGRVSSYLQEQSYRFSQASSGQIMLSIGLGSINFIGALVLGNLLQDQALVAELGGLVAFVNSIYWLLLGYGTAFLGVPLVRYFWVQWRNGKIEHRNNQRQQRVQALTQPDSELQEKLAFAQQFAEKTIVGKDDLAYTTEKDLTEQEFEQSDKIDAEWQRRLQEYKSNNP</sequence>
<dbReference type="Proteomes" id="UP000191901">
    <property type="component" value="Chromosome"/>
</dbReference>
<dbReference type="STRING" id="1641165.XM38_25410"/>
<dbReference type="PANTHER" id="PTHR47380:SF4">
    <property type="entry name" value="OS02G0533000 PROTEIN"/>
    <property type="match status" value="1"/>
</dbReference>
<feature type="transmembrane region" description="Helical" evidence="1">
    <location>
        <begin position="293"/>
        <end position="313"/>
    </location>
</feature>
<evidence type="ECO:0000256" key="1">
    <source>
        <dbReference type="SAM" id="Phobius"/>
    </source>
</evidence>
<dbReference type="AlphaFoldDB" id="A0A1Z3HL91"/>
<accession>A0A1Z3HL91</accession>
<feature type="transmembrane region" description="Helical" evidence="1">
    <location>
        <begin position="85"/>
        <end position="118"/>
    </location>
</feature>
<dbReference type="EMBL" id="CP021983">
    <property type="protein sequence ID" value="ASC71082.1"/>
    <property type="molecule type" value="Genomic_DNA"/>
</dbReference>
<dbReference type="PANTHER" id="PTHR47380">
    <property type="entry name" value="OS02G0533000 PROTEIN"/>
    <property type="match status" value="1"/>
</dbReference>
<gene>
    <name evidence="2" type="ORF">XM38_020320</name>
</gene>
<proteinExistence type="predicted"/>
<keyword evidence="3" id="KW-1185">Reference proteome</keyword>
<feature type="transmembrane region" description="Helical" evidence="1">
    <location>
        <begin position="138"/>
        <end position="156"/>
    </location>
</feature>
<dbReference type="RefSeq" id="WP_080813789.1">
    <property type="nucleotide sequence ID" value="NZ_CP021983.2"/>
</dbReference>
<protein>
    <submittedName>
        <fullName evidence="2">Uncharacterized protein</fullName>
    </submittedName>
</protein>
<organism evidence="2 3">
    <name type="scientific">Halomicronema hongdechloris C2206</name>
    <dbReference type="NCBI Taxonomy" id="1641165"/>
    <lineage>
        <taxon>Bacteria</taxon>
        <taxon>Bacillati</taxon>
        <taxon>Cyanobacteriota</taxon>
        <taxon>Cyanophyceae</taxon>
        <taxon>Nodosilineales</taxon>
        <taxon>Nodosilineaceae</taxon>
        <taxon>Halomicronema</taxon>
    </lineage>
</organism>
<keyword evidence="1" id="KW-1133">Transmembrane helix</keyword>
<feature type="transmembrane region" description="Helical" evidence="1">
    <location>
        <begin position="333"/>
        <end position="354"/>
    </location>
</feature>
<dbReference type="InterPro" id="IPR044200">
    <property type="entry name" value="At5g03900-like"/>
</dbReference>
<reference evidence="2 3" key="1">
    <citation type="journal article" date="2016" name="Biochim. Biophys. Acta">
        <title>Characterization of red-shifted phycobilisomes isolated from the chlorophyll f-containing cyanobacterium Halomicronema hongdechloris.</title>
        <authorList>
            <person name="Li Y."/>
            <person name="Lin Y."/>
            <person name="Garvey C.J."/>
            <person name="Birch D."/>
            <person name="Corkery R.W."/>
            <person name="Loughlin P.C."/>
            <person name="Scheer H."/>
            <person name="Willows R.D."/>
            <person name="Chen M."/>
        </authorList>
    </citation>
    <scope>NUCLEOTIDE SEQUENCE [LARGE SCALE GENOMIC DNA]</scope>
    <source>
        <strain evidence="2 3">C2206</strain>
    </source>
</reference>
<dbReference type="OrthoDB" id="5501559at2"/>
<evidence type="ECO:0000313" key="2">
    <source>
        <dbReference type="EMBL" id="ASC71082.1"/>
    </source>
</evidence>
<keyword evidence="1" id="KW-0472">Membrane</keyword>
<name>A0A1Z3HL91_9CYAN</name>